<dbReference type="STRING" id="1109443.G4TJV2"/>
<dbReference type="InterPro" id="IPR036291">
    <property type="entry name" value="NAD(P)-bd_dom_sf"/>
</dbReference>
<sequence length="328" mass="35979">MQKSPSMLFLGATGRIGSALIRGIESALPNIRITALVRSVGGVGTLSDLGINIVHGNLDNLAQIVDLVSVADIVVNAARSDCVALSQAINIGLMNRRTSARKPVLLHISQAALNVRAQDAQSLHLQTAAYDDMDLARWVADSSLVDNEILQQSTNSSFLAFIVAPTWILGGTRRQITGRTHAISRVIRYALVHRQVQIANGMTAGNAVLLEDVVKTCIQILRLVFSRNFREPIDNAQLFFVPGSDFYWHEAGAIVARKLYRRHLVESETVYHVSDRHSPELADLCRTADVVSRRSALWGLEPPRAFSVLEQIERDVEDILSGWESASG</sequence>
<accession>G4TJV2</accession>
<organism evidence="2 3">
    <name type="scientific">Serendipita indica (strain DSM 11827)</name>
    <name type="common">Root endophyte fungus</name>
    <name type="synonym">Piriformospora indica</name>
    <dbReference type="NCBI Taxonomy" id="1109443"/>
    <lineage>
        <taxon>Eukaryota</taxon>
        <taxon>Fungi</taxon>
        <taxon>Dikarya</taxon>
        <taxon>Basidiomycota</taxon>
        <taxon>Agaricomycotina</taxon>
        <taxon>Agaricomycetes</taxon>
        <taxon>Sebacinales</taxon>
        <taxon>Serendipitaceae</taxon>
        <taxon>Serendipita</taxon>
    </lineage>
</organism>
<evidence type="ECO:0000259" key="1">
    <source>
        <dbReference type="Pfam" id="PF05368"/>
    </source>
</evidence>
<name>G4TJV2_SERID</name>
<evidence type="ECO:0000313" key="2">
    <source>
        <dbReference type="EMBL" id="CCA71585.1"/>
    </source>
</evidence>
<dbReference type="InParanoid" id="G4TJV2"/>
<evidence type="ECO:0000313" key="3">
    <source>
        <dbReference type="Proteomes" id="UP000007148"/>
    </source>
</evidence>
<proteinExistence type="predicted"/>
<reference evidence="2 3" key="1">
    <citation type="journal article" date="2011" name="PLoS Pathog.">
        <title>Endophytic Life Strategies Decoded by Genome and Transcriptome Analyses of the Mutualistic Root Symbiont Piriformospora indica.</title>
        <authorList>
            <person name="Zuccaro A."/>
            <person name="Lahrmann U."/>
            <person name="Guldener U."/>
            <person name="Langen G."/>
            <person name="Pfiffi S."/>
            <person name="Biedenkopf D."/>
            <person name="Wong P."/>
            <person name="Samans B."/>
            <person name="Grimm C."/>
            <person name="Basiewicz M."/>
            <person name="Murat C."/>
            <person name="Martin F."/>
            <person name="Kogel K.H."/>
        </authorList>
    </citation>
    <scope>NUCLEOTIDE SEQUENCE [LARGE SCALE GENOMIC DNA]</scope>
    <source>
        <strain evidence="2 3">DSM 11827</strain>
    </source>
</reference>
<gene>
    <name evidence="2" type="ORF">PIIN_05522</name>
</gene>
<dbReference type="AlphaFoldDB" id="G4TJV2"/>
<keyword evidence="3" id="KW-1185">Reference proteome</keyword>
<dbReference type="PANTHER" id="PTHR48079">
    <property type="entry name" value="PROTEIN YEEZ"/>
    <property type="match status" value="1"/>
</dbReference>
<dbReference type="GO" id="GO:0004029">
    <property type="term" value="F:aldehyde dehydrogenase (NAD+) activity"/>
    <property type="evidence" value="ECO:0007669"/>
    <property type="project" value="TreeGrafter"/>
</dbReference>
<dbReference type="Gene3D" id="3.40.50.720">
    <property type="entry name" value="NAD(P)-binding Rossmann-like Domain"/>
    <property type="match status" value="1"/>
</dbReference>
<dbReference type="InterPro" id="IPR008030">
    <property type="entry name" value="NmrA-like"/>
</dbReference>
<dbReference type="HOGENOM" id="CLU_847631_0_0_1"/>
<dbReference type="Pfam" id="PF05368">
    <property type="entry name" value="NmrA"/>
    <property type="match status" value="1"/>
</dbReference>
<protein>
    <recommendedName>
        <fullName evidence="1">NmrA-like domain-containing protein</fullName>
    </recommendedName>
</protein>
<comment type="caution">
    <text evidence="2">The sequence shown here is derived from an EMBL/GenBank/DDBJ whole genome shotgun (WGS) entry which is preliminary data.</text>
</comment>
<dbReference type="EMBL" id="CAFZ01000126">
    <property type="protein sequence ID" value="CCA71585.1"/>
    <property type="molecule type" value="Genomic_DNA"/>
</dbReference>
<dbReference type="InterPro" id="IPR051783">
    <property type="entry name" value="NAD(P)-dependent_oxidoreduct"/>
</dbReference>
<dbReference type="Proteomes" id="UP000007148">
    <property type="component" value="Unassembled WGS sequence"/>
</dbReference>
<feature type="domain" description="NmrA-like" evidence="1">
    <location>
        <begin position="7"/>
        <end position="79"/>
    </location>
</feature>
<dbReference type="GO" id="GO:0005737">
    <property type="term" value="C:cytoplasm"/>
    <property type="evidence" value="ECO:0007669"/>
    <property type="project" value="TreeGrafter"/>
</dbReference>
<dbReference type="OrthoDB" id="10262413at2759"/>
<dbReference type="SUPFAM" id="SSF51735">
    <property type="entry name" value="NAD(P)-binding Rossmann-fold domains"/>
    <property type="match status" value="1"/>
</dbReference>
<dbReference type="PANTHER" id="PTHR48079:SF6">
    <property type="entry name" value="NAD(P)-BINDING DOMAIN-CONTAINING PROTEIN-RELATED"/>
    <property type="match status" value="1"/>
</dbReference>